<keyword evidence="7" id="KW-1185">Reference proteome</keyword>
<dbReference type="PANTHER" id="PTHR48071:SF18">
    <property type="entry name" value="DELETED IN MALIGNANT BRAIN TUMORS 1 PROTEIN-RELATED"/>
    <property type="match status" value="1"/>
</dbReference>
<dbReference type="OrthoDB" id="549235at2759"/>
<proteinExistence type="predicted"/>
<evidence type="ECO:0000256" key="3">
    <source>
        <dbReference type="PROSITE-ProRule" id="PRU00196"/>
    </source>
</evidence>
<dbReference type="PANTHER" id="PTHR48071">
    <property type="entry name" value="SRCR DOMAIN-CONTAINING PROTEIN"/>
    <property type="match status" value="1"/>
</dbReference>
<feature type="non-terminal residue" evidence="5">
    <location>
        <position position="1"/>
    </location>
</feature>
<dbReference type="OMA" id="CPHTEDI"/>
<dbReference type="FunFam" id="3.10.250.10:FF:000001">
    <property type="entry name" value="Lysyl oxidase 4 isoform X1"/>
    <property type="match status" value="1"/>
</dbReference>
<reference evidence="6" key="3">
    <citation type="submission" date="2015-06" db="UniProtKB">
        <authorList>
            <consortium name="EnsemblMetazoa"/>
        </authorList>
    </citation>
    <scope>IDENTIFICATION</scope>
</reference>
<reference evidence="7" key="1">
    <citation type="submission" date="2012-12" db="EMBL/GenBank/DDBJ databases">
        <authorList>
            <person name="Hellsten U."/>
            <person name="Grimwood J."/>
            <person name="Chapman J.A."/>
            <person name="Shapiro H."/>
            <person name="Aerts A."/>
            <person name="Otillar R.P."/>
            <person name="Terry A.Y."/>
            <person name="Boore J.L."/>
            <person name="Simakov O."/>
            <person name="Marletaz F."/>
            <person name="Cho S.-J."/>
            <person name="Edsinger-Gonzales E."/>
            <person name="Havlak P."/>
            <person name="Kuo D.-H."/>
            <person name="Larsson T."/>
            <person name="Lv J."/>
            <person name="Arendt D."/>
            <person name="Savage R."/>
            <person name="Osoegawa K."/>
            <person name="de Jong P."/>
            <person name="Lindberg D.R."/>
            <person name="Seaver E.C."/>
            <person name="Weisblat D.A."/>
            <person name="Putnam N.H."/>
            <person name="Grigoriev I.V."/>
            <person name="Rokhsar D.S."/>
        </authorList>
    </citation>
    <scope>NUCLEOTIDE SEQUENCE</scope>
    <source>
        <strain evidence="7">I ESC-2004</strain>
    </source>
</reference>
<gene>
    <name evidence="5" type="ORF">CAPTEDRAFT_81759</name>
</gene>
<comment type="caution">
    <text evidence="3">Lacks conserved residue(s) required for the propagation of feature annotation.</text>
</comment>
<dbReference type="STRING" id="283909.R7U4U4"/>
<dbReference type="PROSITE" id="PS50287">
    <property type="entry name" value="SRCR_2"/>
    <property type="match status" value="1"/>
</dbReference>
<dbReference type="AlphaFoldDB" id="R7U4U4"/>
<dbReference type="InterPro" id="IPR001190">
    <property type="entry name" value="SRCR"/>
</dbReference>
<dbReference type="EMBL" id="AMQN01049221">
    <property type="status" value="NOT_ANNOTATED_CDS"/>
    <property type="molecule type" value="Genomic_DNA"/>
</dbReference>
<protein>
    <recommendedName>
        <fullName evidence="4">SRCR domain-containing protein</fullName>
    </recommendedName>
</protein>
<dbReference type="Pfam" id="PF00530">
    <property type="entry name" value="SRCR"/>
    <property type="match status" value="1"/>
</dbReference>
<dbReference type="SUPFAM" id="SSF56487">
    <property type="entry name" value="SRCR-like"/>
    <property type="match status" value="1"/>
</dbReference>
<accession>R7U4U4</accession>
<keyword evidence="2" id="KW-1015">Disulfide bond</keyword>
<sequence length="92" mass="9877">GTRTRGRLEVFYAGQWGTVCDDGFTDASAAVICRSMGLPSLHATAFHVFWEGDGPIYLEQVNCSGADDARDCQHAGWGAHDCTHGEDIGIDC</sequence>
<dbReference type="GO" id="GO:0016020">
    <property type="term" value="C:membrane"/>
    <property type="evidence" value="ECO:0007669"/>
    <property type="project" value="InterPro"/>
</dbReference>
<dbReference type="EMBL" id="KB308213">
    <property type="protein sequence ID" value="ELT98180.1"/>
    <property type="molecule type" value="Genomic_DNA"/>
</dbReference>
<dbReference type="InterPro" id="IPR036772">
    <property type="entry name" value="SRCR-like_dom_sf"/>
</dbReference>
<evidence type="ECO:0000313" key="5">
    <source>
        <dbReference type="EMBL" id="ELT98180.1"/>
    </source>
</evidence>
<evidence type="ECO:0000313" key="6">
    <source>
        <dbReference type="EnsemblMetazoa" id="CapteP81759"/>
    </source>
</evidence>
<feature type="non-terminal residue" evidence="5">
    <location>
        <position position="92"/>
    </location>
</feature>
<evidence type="ECO:0000256" key="1">
    <source>
        <dbReference type="ARBA" id="ARBA00022729"/>
    </source>
</evidence>
<dbReference type="EnsemblMetazoa" id="CapteT81759">
    <property type="protein sequence ID" value="CapteP81759"/>
    <property type="gene ID" value="CapteG81759"/>
</dbReference>
<evidence type="ECO:0000313" key="7">
    <source>
        <dbReference type="Proteomes" id="UP000014760"/>
    </source>
</evidence>
<dbReference type="HOGENOM" id="CLU_002555_6_1_1"/>
<feature type="domain" description="SRCR" evidence="4">
    <location>
        <begin position="1"/>
        <end position="92"/>
    </location>
</feature>
<evidence type="ECO:0000256" key="2">
    <source>
        <dbReference type="ARBA" id="ARBA00023157"/>
    </source>
</evidence>
<dbReference type="Gene3D" id="3.10.250.10">
    <property type="entry name" value="SRCR-like domain"/>
    <property type="match status" value="1"/>
</dbReference>
<dbReference type="PRINTS" id="PR00258">
    <property type="entry name" value="SPERACTRCPTR"/>
</dbReference>
<evidence type="ECO:0000259" key="4">
    <source>
        <dbReference type="PROSITE" id="PS50287"/>
    </source>
</evidence>
<dbReference type="Proteomes" id="UP000014760">
    <property type="component" value="Unassembled WGS sequence"/>
</dbReference>
<name>R7U4U4_CAPTE</name>
<dbReference type="SMART" id="SM00202">
    <property type="entry name" value="SR"/>
    <property type="match status" value="1"/>
</dbReference>
<organism evidence="5">
    <name type="scientific">Capitella teleta</name>
    <name type="common">Polychaete worm</name>
    <dbReference type="NCBI Taxonomy" id="283909"/>
    <lineage>
        <taxon>Eukaryota</taxon>
        <taxon>Metazoa</taxon>
        <taxon>Spiralia</taxon>
        <taxon>Lophotrochozoa</taxon>
        <taxon>Annelida</taxon>
        <taxon>Polychaeta</taxon>
        <taxon>Sedentaria</taxon>
        <taxon>Scolecida</taxon>
        <taxon>Capitellidae</taxon>
        <taxon>Capitella</taxon>
    </lineage>
</organism>
<keyword evidence="1" id="KW-0732">Signal</keyword>
<reference evidence="5 7" key="2">
    <citation type="journal article" date="2013" name="Nature">
        <title>Insights into bilaterian evolution from three spiralian genomes.</title>
        <authorList>
            <person name="Simakov O."/>
            <person name="Marletaz F."/>
            <person name="Cho S.J."/>
            <person name="Edsinger-Gonzales E."/>
            <person name="Havlak P."/>
            <person name="Hellsten U."/>
            <person name="Kuo D.H."/>
            <person name="Larsson T."/>
            <person name="Lv J."/>
            <person name="Arendt D."/>
            <person name="Savage R."/>
            <person name="Osoegawa K."/>
            <person name="de Jong P."/>
            <person name="Grimwood J."/>
            <person name="Chapman J.A."/>
            <person name="Shapiro H."/>
            <person name="Aerts A."/>
            <person name="Otillar R.P."/>
            <person name="Terry A.Y."/>
            <person name="Boore J.L."/>
            <person name="Grigoriev I.V."/>
            <person name="Lindberg D.R."/>
            <person name="Seaver E.C."/>
            <person name="Weisblat D.A."/>
            <person name="Putnam N.H."/>
            <person name="Rokhsar D.S."/>
        </authorList>
    </citation>
    <scope>NUCLEOTIDE SEQUENCE</scope>
    <source>
        <strain evidence="5 7">I ESC-2004</strain>
    </source>
</reference>